<accession>A0A9D0ZTK4</accession>
<reference evidence="8" key="1">
    <citation type="submission" date="2020-10" db="EMBL/GenBank/DDBJ databases">
        <authorList>
            <person name="Gilroy R."/>
        </authorList>
    </citation>
    <scope>NUCLEOTIDE SEQUENCE</scope>
    <source>
        <strain evidence="8">ChiSjej3B21-11622</strain>
    </source>
</reference>
<dbReference type="Pfam" id="PF04616">
    <property type="entry name" value="Glyco_hydro_43"/>
    <property type="match status" value="1"/>
</dbReference>
<organism evidence="8 9">
    <name type="scientific">Candidatus Limivivens merdigallinarum</name>
    <dbReference type="NCBI Taxonomy" id="2840859"/>
    <lineage>
        <taxon>Bacteria</taxon>
        <taxon>Bacillati</taxon>
        <taxon>Bacillota</taxon>
        <taxon>Clostridia</taxon>
        <taxon>Lachnospirales</taxon>
        <taxon>Lachnospiraceae</taxon>
        <taxon>Lachnospiraceae incertae sedis</taxon>
        <taxon>Candidatus Limivivens</taxon>
    </lineage>
</organism>
<dbReference type="CDD" id="cd09000">
    <property type="entry name" value="GH43_SXA-like"/>
    <property type="match status" value="1"/>
</dbReference>
<evidence type="ECO:0000256" key="1">
    <source>
        <dbReference type="ARBA" id="ARBA00009865"/>
    </source>
</evidence>
<dbReference type="InterPro" id="IPR041542">
    <property type="entry name" value="GH43_C2"/>
</dbReference>
<dbReference type="PANTHER" id="PTHR42812">
    <property type="entry name" value="BETA-XYLOSIDASE"/>
    <property type="match status" value="1"/>
</dbReference>
<evidence type="ECO:0000256" key="2">
    <source>
        <dbReference type="ARBA" id="ARBA00022801"/>
    </source>
</evidence>
<keyword evidence="2 6" id="KW-0378">Hydrolase</keyword>
<keyword evidence="3 6" id="KW-0326">Glycosidase</keyword>
<feature type="site" description="Important for catalytic activity, responsible for pKa modulation of the active site Glu and correct orientation of both the proton donor and substrate" evidence="5">
    <location>
        <position position="128"/>
    </location>
</feature>
<dbReference type="SUPFAM" id="SSF49899">
    <property type="entry name" value="Concanavalin A-like lectins/glucanases"/>
    <property type="match status" value="1"/>
</dbReference>
<evidence type="ECO:0000256" key="6">
    <source>
        <dbReference type="RuleBase" id="RU361187"/>
    </source>
</evidence>
<dbReference type="Gene3D" id="2.60.120.200">
    <property type="match status" value="1"/>
</dbReference>
<feature type="domain" description="Beta-xylosidase C-terminal Concanavalin A-like" evidence="7">
    <location>
        <begin position="344"/>
        <end position="538"/>
    </location>
</feature>
<dbReference type="InterPro" id="IPR013320">
    <property type="entry name" value="ConA-like_dom_sf"/>
</dbReference>
<evidence type="ECO:0000256" key="5">
    <source>
        <dbReference type="PIRSR" id="PIRSR606710-2"/>
    </source>
</evidence>
<evidence type="ECO:0000313" key="9">
    <source>
        <dbReference type="Proteomes" id="UP000886886"/>
    </source>
</evidence>
<name>A0A9D0ZTK4_9FIRM</name>
<dbReference type="Gene3D" id="2.115.10.20">
    <property type="entry name" value="Glycosyl hydrolase domain, family 43"/>
    <property type="match status" value="1"/>
</dbReference>
<dbReference type="Proteomes" id="UP000886886">
    <property type="component" value="Unassembled WGS sequence"/>
</dbReference>
<evidence type="ECO:0000313" key="8">
    <source>
        <dbReference type="EMBL" id="HIQ95514.1"/>
    </source>
</evidence>
<dbReference type="InterPro" id="IPR023296">
    <property type="entry name" value="Glyco_hydro_beta-prop_sf"/>
</dbReference>
<proteinExistence type="inferred from homology"/>
<evidence type="ECO:0000256" key="3">
    <source>
        <dbReference type="ARBA" id="ARBA00023295"/>
    </source>
</evidence>
<dbReference type="AlphaFoldDB" id="A0A9D0ZTK4"/>
<reference evidence="8" key="2">
    <citation type="journal article" date="2021" name="PeerJ">
        <title>Extensive microbial diversity within the chicken gut microbiome revealed by metagenomics and culture.</title>
        <authorList>
            <person name="Gilroy R."/>
            <person name="Ravi A."/>
            <person name="Getino M."/>
            <person name="Pursley I."/>
            <person name="Horton D.L."/>
            <person name="Alikhan N.F."/>
            <person name="Baker D."/>
            <person name="Gharbi K."/>
            <person name="Hall N."/>
            <person name="Watson M."/>
            <person name="Adriaenssens E.M."/>
            <person name="Foster-Nyarko E."/>
            <person name="Jarju S."/>
            <person name="Secka A."/>
            <person name="Antonio M."/>
            <person name="Oren A."/>
            <person name="Chaudhuri R.R."/>
            <person name="La Ragione R."/>
            <person name="Hildebrand F."/>
            <person name="Pallen M.J."/>
        </authorList>
    </citation>
    <scope>NUCLEOTIDE SEQUENCE</scope>
    <source>
        <strain evidence="8">ChiSjej3B21-11622</strain>
    </source>
</reference>
<dbReference type="InterPro" id="IPR006710">
    <property type="entry name" value="Glyco_hydro_43"/>
</dbReference>
<dbReference type="GO" id="GO:0005975">
    <property type="term" value="P:carbohydrate metabolic process"/>
    <property type="evidence" value="ECO:0007669"/>
    <property type="project" value="InterPro"/>
</dbReference>
<protein>
    <submittedName>
        <fullName evidence="8">Glycoside hydrolase family 43 protein</fullName>
    </submittedName>
</protein>
<feature type="active site" description="Proton donor" evidence="4">
    <location>
        <position position="189"/>
    </location>
</feature>
<dbReference type="GO" id="GO:0004553">
    <property type="term" value="F:hydrolase activity, hydrolyzing O-glycosyl compounds"/>
    <property type="evidence" value="ECO:0007669"/>
    <property type="project" value="InterPro"/>
</dbReference>
<dbReference type="SUPFAM" id="SSF75005">
    <property type="entry name" value="Arabinanase/levansucrase/invertase"/>
    <property type="match status" value="1"/>
</dbReference>
<evidence type="ECO:0000259" key="7">
    <source>
        <dbReference type="Pfam" id="PF17851"/>
    </source>
</evidence>
<dbReference type="InterPro" id="IPR051795">
    <property type="entry name" value="Glycosyl_Hydrlase_43"/>
</dbReference>
<gene>
    <name evidence="8" type="ORF">IAB26_03030</name>
</gene>
<evidence type="ECO:0000256" key="4">
    <source>
        <dbReference type="PIRSR" id="PIRSR606710-1"/>
    </source>
</evidence>
<comment type="caution">
    <text evidence="8">The sequence shown here is derived from an EMBL/GenBank/DDBJ whole genome shotgun (WGS) entry which is preliminary data.</text>
</comment>
<sequence>MQAENPVLRGFHPDPSLIRVEDDYYLAVSTFEWLPGVAVYHSRNLAEWEYISSPIDNKEKADLRGCRASDGIWAPCLSYDGELFYLIYTVVHSAREFPPMDTHNYLITAKQIEGPWSDPVYLNSSGFDPSIFHDRDGRKWILNMEWDHRGTFGGNPFAGIRIQEYDPEEKRLVGEPVTIFKGTRIGSTEGPNLYRIGDYYYLFTAEGGTGWFHAVTVARSKCLLGPYEVHPGNPILSSYEGSFDGTKAAEEFPRLGPGSSLLKKAGHASLVEDGRGNWYLAHLCARTIPGTEFCPMGRETAIQEIEWREGWPYLKGGGRLPKSSFHVENEELPAKEAAVSKAVRYTFDKEDFRKDFLTLRVFYEAAGMTVTERKGALRIYGGESIFSRFDQALIARRQTDFSFCARTEFEFVPRTYRHGAGLIYRYDEKNQYYAYISYNEQLQGTVAGLMAVMGGKATLYPEVRLDGPRYLLGLTVQNDLAEFFYEAEGVRHRIGERLPVTCLSDDFADGFTGSFVGMCVQDMEGRNNYADFLSFTYEVM</sequence>
<comment type="similarity">
    <text evidence="1 6">Belongs to the glycosyl hydrolase 43 family.</text>
</comment>
<dbReference type="EMBL" id="DVFT01000042">
    <property type="protein sequence ID" value="HIQ95514.1"/>
    <property type="molecule type" value="Genomic_DNA"/>
</dbReference>
<dbReference type="Pfam" id="PF17851">
    <property type="entry name" value="GH43_C2"/>
    <property type="match status" value="1"/>
</dbReference>
<feature type="active site" description="Proton acceptor" evidence="4">
    <location>
        <position position="14"/>
    </location>
</feature>
<dbReference type="PANTHER" id="PTHR42812:SF12">
    <property type="entry name" value="BETA-XYLOSIDASE-RELATED"/>
    <property type="match status" value="1"/>
</dbReference>